<dbReference type="PATRIC" id="fig|1292037.4.peg.378"/>
<proteinExistence type="predicted"/>
<reference evidence="1 2" key="1">
    <citation type="submission" date="2013-02" db="EMBL/GenBank/DDBJ databases">
        <title>Draft genome sequence of Amycolatopsis vancoresmycina strain DSM 44592T.</title>
        <authorList>
            <person name="Kumar S."/>
            <person name="Kaur N."/>
            <person name="Kaur C."/>
            <person name="Raghava G.P.S."/>
            <person name="Mayilraj S."/>
        </authorList>
    </citation>
    <scope>NUCLEOTIDE SEQUENCE [LARGE SCALE GENOMIC DNA]</scope>
    <source>
        <strain evidence="1 2">DSM 44592</strain>
    </source>
</reference>
<dbReference type="RefSeq" id="WP_003056287.1">
    <property type="nucleotide sequence ID" value="NZ_AOUO01000020.1"/>
</dbReference>
<accession>R1GGD7</accession>
<dbReference type="AlphaFoldDB" id="R1GGD7"/>
<evidence type="ECO:0000313" key="1">
    <source>
        <dbReference type="EMBL" id="EOD70253.1"/>
    </source>
</evidence>
<protein>
    <submittedName>
        <fullName evidence="1">Uncharacterized protein</fullName>
    </submittedName>
</protein>
<sequence>MTYARDLAEIRLADDETVGGEGANLGELISAGFPRAGWLRHLP</sequence>
<name>R1GGD7_9PSEU</name>
<comment type="caution">
    <text evidence="1">The sequence shown here is derived from an EMBL/GenBank/DDBJ whole genome shotgun (WGS) entry which is preliminary data.</text>
</comment>
<gene>
    <name evidence="1" type="ORF">H480_01914</name>
</gene>
<dbReference type="EMBL" id="AOUO01000020">
    <property type="protein sequence ID" value="EOD70253.1"/>
    <property type="molecule type" value="Genomic_DNA"/>
</dbReference>
<dbReference type="Proteomes" id="UP000014139">
    <property type="component" value="Unassembled WGS sequence"/>
</dbReference>
<evidence type="ECO:0000313" key="2">
    <source>
        <dbReference type="Proteomes" id="UP000014139"/>
    </source>
</evidence>
<organism evidence="1 2">
    <name type="scientific">Amycolatopsis vancoresmycina DSM 44592</name>
    <dbReference type="NCBI Taxonomy" id="1292037"/>
    <lineage>
        <taxon>Bacteria</taxon>
        <taxon>Bacillati</taxon>
        <taxon>Actinomycetota</taxon>
        <taxon>Actinomycetes</taxon>
        <taxon>Pseudonocardiales</taxon>
        <taxon>Pseudonocardiaceae</taxon>
        <taxon>Amycolatopsis</taxon>
    </lineage>
</organism>
<keyword evidence="2" id="KW-1185">Reference proteome</keyword>